<dbReference type="AlphaFoldDB" id="F0UJJ2"/>
<dbReference type="Proteomes" id="UP000008142">
    <property type="component" value="Unassembled WGS sequence"/>
</dbReference>
<proteinExistence type="predicted"/>
<dbReference type="HOGENOM" id="CLU_1510175_0_0_1"/>
<accession>F0UJJ2</accession>
<sequence length="187" mass="21021">MPNSCFAIVSMEAFGVLILWDLSTRLGCLGNDGIYHQIQNQQFENHPFATLCIAPEEFLNFASSTSEEVLEGKDDGQNHSRPFTSKYGVYALKQGKLQRAQSFRSLFSRSNDSSRLAFSGPSYLVVFLVEDLNMSGPQFNIALVIFFVPYVLCVDLIQVDTHALSTSWLEPHGIRYLELLIPAQYGR</sequence>
<name>F0UJJ2_AJEC8</name>
<keyword evidence="1" id="KW-0732">Signal</keyword>
<feature type="chain" id="PRO_5003257790" evidence="1">
    <location>
        <begin position="31"/>
        <end position="187"/>
    </location>
</feature>
<dbReference type="OrthoDB" id="2962993at2759"/>
<reference evidence="3" key="1">
    <citation type="submission" date="2008-07" db="EMBL/GenBank/DDBJ databases">
        <title>Annotation of Ajellomyces capsulatus strain H88.</title>
        <authorList>
            <person name="Champion M."/>
            <person name="Cuomo C."/>
            <person name="Ma L.-J."/>
            <person name="Henn M.R."/>
            <person name="Sil A."/>
            <person name="Goldman B."/>
            <person name="Young S.K."/>
            <person name="Kodira C.D."/>
            <person name="Zeng Q."/>
            <person name="Koehrsen M."/>
            <person name="Alvarado L."/>
            <person name="Berlin A."/>
            <person name="Borenstein D."/>
            <person name="Chen Z."/>
            <person name="Engels R."/>
            <person name="Freedman E."/>
            <person name="Gellesch M."/>
            <person name="Goldberg J."/>
            <person name="Griggs A."/>
            <person name="Gujja S."/>
            <person name="Heiman D."/>
            <person name="Hepburn T."/>
            <person name="Howarth C."/>
            <person name="Jen D."/>
            <person name="Larson L."/>
            <person name="Lewis B."/>
            <person name="Mehta T."/>
            <person name="Park D."/>
            <person name="Pearson M."/>
            <person name="Roberts A."/>
            <person name="Saif S."/>
            <person name="Shea T."/>
            <person name="Shenoy N."/>
            <person name="Sisk P."/>
            <person name="Stolte C."/>
            <person name="Sykes S."/>
            <person name="Walk T."/>
            <person name="White J."/>
            <person name="Yandava C."/>
            <person name="Klein B."/>
            <person name="McEwen J.G."/>
            <person name="Puccia R."/>
            <person name="Goldman G.H."/>
            <person name="Felipe M.S."/>
            <person name="Nino-Vega G."/>
            <person name="San-Blas G."/>
            <person name="Taylor J."/>
            <person name="Mendoza L."/>
            <person name="Galagan J."/>
            <person name="Nusbaum C."/>
            <person name="Birren B."/>
        </authorList>
    </citation>
    <scope>NUCLEOTIDE SEQUENCE [LARGE SCALE GENOMIC DNA]</scope>
    <source>
        <strain evidence="3">H88</strain>
    </source>
</reference>
<dbReference type="OMA" id="FENHPFA"/>
<organism evidence="3">
    <name type="scientific">Ajellomyces capsulatus (strain H88)</name>
    <name type="common">Darling's disease fungus</name>
    <name type="synonym">Histoplasma capsulatum</name>
    <dbReference type="NCBI Taxonomy" id="544711"/>
    <lineage>
        <taxon>Eukaryota</taxon>
        <taxon>Fungi</taxon>
        <taxon>Dikarya</taxon>
        <taxon>Ascomycota</taxon>
        <taxon>Pezizomycotina</taxon>
        <taxon>Eurotiomycetes</taxon>
        <taxon>Eurotiomycetidae</taxon>
        <taxon>Onygenales</taxon>
        <taxon>Ajellomycetaceae</taxon>
        <taxon>Histoplasma</taxon>
    </lineage>
</organism>
<evidence type="ECO:0000256" key="1">
    <source>
        <dbReference type="SAM" id="SignalP"/>
    </source>
</evidence>
<gene>
    <name evidence="2" type="ORF">HCEG_05798</name>
</gene>
<evidence type="ECO:0000313" key="3">
    <source>
        <dbReference type="Proteomes" id="UP000008142"/>
    </source>
</evidence>
<feature type="signal peptide" evidence="1">
    <location>
        <begin position="1"/>
        <end position="30"/>
    </location>
</feature>
<evidence type="ECO:0000313" key="2">
    <source>
        <dbReference type="EMBL" id="EGC46583.1"/>
    </source>
</evidence>
<protein>
    <submittedName>
        <fullName evidence="2">Uncharacterized protein</fullName>
    </submittedName>
</protein>
<dbReference type="EMBL" id="DS990639">
    <property type="protein sequence ID" value="EGC46583.1"/>
    <property type="molecule type" value="Genomic_DNA"/>
</dbReference>